<dbReference type="AlphaFoldDB" id="A0AA35WRQ9"/>
<dbReference type="Gene3D" id="2.30.29.90">
    <property type="match status" value="1"/>
</dbReference>
<feature type="domain" description="Exocyst complex component Sec3 PIP2-binding N-terminal" evidence="7">
    <location>
        <begin position="32"/>
        <end position="137"/>
    </location>
</feature>
<dbReference type="GO" id="GO:0005886">
    <property type="term" value="C:plasma membrane"/>
    <property type="evidence" value="ECO:0007669"/>
    <property type="project" value="TreeGrafter"/>
</dbReference>
<evidence type="ECO:0000256" key="1">
    <source>
        <dbReference type="ARBA" id="ARBA00006518"/>
    </source>
</evidence>
<evidence type="ECO:0000256" key="6">
    <source>
        <dbReference type="SAM" id="MobiDB-lite"/>
    </source>
</evidence>
<dbReference type="PANTHER" id="PTHR16092:SF14">
    <property type="entry name" value="EXOCYST COMPLEX COMPONENT 1 ISOFORM X1"/>
    <property type="match status" value="1"/>
</dbReference>
<dbReference type="GO" id="GO:0005546">
    <property type="term" value="F:phosphatidylinositol-4,5-bisphosphate binding"/>
    <property type="evidence" value="ECO:0007669"/>
    <property type="project" value="TreeGrafter"/>
</dbReference>
<evidence type="ECO:0000256" key="4">
    <source>
        <dbReference type="ARBA" id="ARBA00023054"/>
    </source>
</evidence>
<comment type="similarity">
    <text evidence="1">Belongs to the SEC3 family.</text>
</comment>
<dbReference type="Proteomes" id="UP001174909">
    <property type="component" value="Unassembled WGS sequence"/>
</dbReference>
<evidence type="ECO:0000256" key="3">
    <source>
        <dbReference type="ARBA" id="ARBA00022483"/>
    </source>
</evidence>
<sequence>MAVATRSAIQKEVFSPLEERLVAIVNVTKPGRKKKSSFLCLSVNKQDRQVYISRVKPVEPRKGAGMVGVGVTVGGASYRRAKSWSLGEVKVVDGRNSTTEVTEFDLHINKTVYKWVASNVAEKKSFISCIFKLVSKSVERKQPEFLNVDTERLLESFHEQRKAAADDLEEVEQLQEEYQELSAAEEEDIEALLSRDNAIQDAAAFTENLSEELAHLDQANIRALMGSEVAILELMHGLDQAVREIGDMETKLEVYDQLLSGVRSTMAHLGSQYSATLVENRNLQALLREVDELVTKLDLDPRVEHTLLRTRLSETSSIKDWTLAATKLQEASDFELSPGVSILQVTSPSSHSYIPVCTVYLGSQAVTERKEYFSSLSFKFGRRLQEHLTGLFVQQAEQLKEDGSGRGLGLPVLPSHTVIHQTLLPYSALLCWMRQSEPQPFNEVMEMYVRSFRRVYEAEIRQFMADVKASLGAPVDLKRSKFLPKMTSNADLLRGSLGGSLLSLSPARDKGAFSQSVVDISASPTAAGTDSSKPRFDQLFSSVLEQLQPVCVAEQKFLTSFFHFQKPEVVTREEEEEEEGERGEEEDDTDFPFRQRQSPQVMHDSHSVGGGLQGLLSQLFQTLLPEIEGLILFGEKLDSFNSLYLLTAISHRLVISTESGAMMSELDETLKKALVCVRRLFDAFTASRKKAIEEMKVPKGGKCGVLSCVVMFGEFSERAESIIMGGDRRSELDKAYGHLIDSVFATIERVAKEHTKTPVDVVRFENYHQLMDILSRMKISCLERRKEEAKKKYRTHKKQYVDKSLGRPMEKLSQFFEGVEGLLAGGTKADEVGFRLDYSKTELKKCIKEYPGKEVKKGLEKLFRRVEREVSEEVLEVVWGDMQGCFMQQVARFNQLIQQCYSGAGIALEFNEGDVAEYFRSIAEQR</sequence>
<feature type="region of interest" description="Disordered" evidence="6">
    <location>
        <begin position="569"/>
        <end position="592"/>
    </location>
</feature>
<name>A0AA35WRQ9_GEOBA</name>
<dbReference type="PANTHER" id="PTHR16092">
    <property type="entry name" value="SEC3/SYNTAXIN-RELATED"/>
    <property type="match status" value="1"/>
</dbReference>
<dbReference type="SMART" id="SM01313">
    <property type="entry name" value="Sec3-PIP2_bind"/>
    <property type="match status" value="1"/>
</dbReference>
<dbReference type="Pfam" id="PF20654">
    <property type="entry name" value="Sec3_C-term"/>
    <property type="match status" value="1"/>
</dbReference>
<comment type="caution">
    <text evidence="8">The sequence shown here is derived from an EMBL/GenBank/DDBJ whole genome shotgun (WGS) entry which is preliminary data.</text>
</comment>
<evidence type="ECO:0000256" key="5">
    <source>
        <dbReference type="SAM" id="Coils"/>
    </source>
</evidence>
<gene>
    <name evidence="8" type="ORF">GBAR_LOCUS13989</name>
</gene>
<organism evidence="8 9">
    <name type="scientific">Geodia barretti</name>
    <name type="common">Barrett's horny sponge</name>
    <dbReference type="NCBI Taxonomy" id="519541"/>
    <lineage>
        <taxon>Eukaryota</taxon>
        <taxon>Metazoa</taxon>
        <taxon>Porifera</taxon>
        <taxon>Demospongiae</taxon>
        <taxon>Heteroscleromorpha</taxon>
        <taxon>Tetractinellida</taxon>
        <taxon>Astrophorina</taxon>
        <taxon>Geodiidae</taxon>
        <taxon>Geodia</taxon>
    </lineage>
</organism>
<dbReference type="GO" id="GO:0006887">
    <property type="term" value="P:exocytosis"/>
    <property type="evidence" value="ECO:0007669"/>
    <property type="project" value="UniProtKB-KW"/>
</dbReference>
<feature type="coiled-coil region" evidence="5">
    <location>
        <begin position="154"/>
        <end position="195"/>
    </location>
</feature>
<dbReference type="EMBL" id="CASHTH010002049">
    <property type="protein sequence ID" value="CAI8024012.1"/>
    <property type="molecule type" value="Genomic_DNA"/>
</dbReference>
<reference evidence="8" key="1">
    <citation type="submission" date="2023-03" db="EMBL/GenBank/DDBJ databases">
        <authorList>
            <person name="Steffen K."/>
            <person name="Cardenas P."/>
        </authorList>
    </citation>
    <scope>NUCLEOTIDE SEQUENCE</scope>
</reference>
<protein>
    <submittedName>
        <fullName evidence="8">Exocyst complex component 1</fullName>
    </submittedName>
</protein>
<dbReference type="InterPro" id="IPR048628">
    <property type="entry name" value="Sec3_C"/>
</dbReference>
<dbReference type="InterPro" id="IPR028258">
    <property type="entry name" value="Sec3-PIP2_bind"/>
</dbReference>
<keyword evidence="4 5" id="KW-0175">Coiled coil</keyword>
<keyword evidence="2" id="KW-0813">Transport</keyword>
<keyword evidence="3" id="KW-0268">Exocytosis</keyword>
<keyword evidence="9" id="KW-1185">Reference proteome</keyword>
<dbReference type="Pfam" id="PF15277">
    <property type="entry name" value="Sec3-PIP2_bind"/>
    <property type="match status" value="1"/>
</dbReference>
<evidence type="ECO:0000313" key="9">
    <source>
        <dbReference type="Proteomes" id="UP001174909"/>
    </source>
</evidence>
<evidence type="ECO:0000313" key="8">
    <source>
        <dbReference type="EMBL" id="CAI8024012.1"/>
    </source>
</evidence>
<proteinExistence type="inferred from homology"/>
<dbReference type="Pfam" id="PF09763">
    <property type="entry name" value="Sec3_CC"/>
    <property type="match status" value="1"/>
</dbReference>
<dbReference type="CDD" id="cd14683">
    <property type="entry name" value="PH-EXOC1"/>
    <property type="match status" value="1"/>
</dbReference>
<evidence type="ECO:0000256" key="2">
    <source>
        <dbReference type="ARBA" id="ARBA00022448"/>
    </source>
</evidence>
<feature type="compositionally biased region" description="Acidic residues" evidence="6">
    <location>
        <begin position="573"/>
        <end position="590"/>
    </location>
</feature>
<dbReference type="GO" id="GO:0006893">
    <property type="term" value="P:Golgi to plasma membrane transport"/>
    <property type="evidence" value="ECO:0007669"/>
    <property type="project" value="TreeGrafter"/>
</dbReference>
<dbReference type="InterPro" id="IPR019160">
    <property type="entry name" value="Sec3_CC"/>
</dbReference>
<evidence type="ECO:0000259" key="7">
    <source>
        <dbReference type="SMART" id="SM01313"/>
    </source>
</evidence>
<dbReference type="GO" id="GO:0000145">
    <property type="term" value="C:exocyst"/>
    <property type="evidence" value="ECO:0007669"/>
    <property type="project" value="InterPro"/>
</dbReference>
<accession>A0AA35WRQ9</accession>